<proteinExistence type="inferred from homology"/>
<evidence type="ECO:0000256" key="6">
    <source>
        <dbReference type="ARBA" id="ARBA00040390"/>
    </source>
</evidence>
<keyword evidence="3" id="KW-0677">Repeat</keyword>
<dbReference type="InterPro" id="IPR001680">
    <property type="entry name" value="WD40_rpt"/>
</dbReference>
<dbReference type="PROSITE" id="PS50082">
    <property type="entry name" value="WD_REPEATS_2"/>
    <property type="match status" value="3"/>
</dbReference>
<evidence type="ECO:0000313" key="9">
    <source>
        <dbReference type="RefSeq" id="XP_033459529.1"/>
    </source>
</evidence>
<sequence>MADFAFTRQDESGNSLETTKIVPLTCHGHSRPITHLSFSSLDPSASSTPFYLISACKDNNPMLRDGLTGDWVGSFIGHKGAVWCARLSDDATLAATGSADFSARVWDTYSGETLHTLQHDHIVRAVAFPPNDRPQMLATGGMEKKLRIFDLSRTVTSAHPDSPNGPVQNETPTSYEIGADEHKGAIKSIIWMRDPNIMTTAADDKKIRWWDLRAREAIAAYAIDGLPGSCELNSGFEGHAEGIVSVAAGKNIYFFDGGRPGQLVKHIKTEREVASVALNGTSKRFVTGCPNDTWVHIWDFDAEREVEKGRGHHGPVWTTCFSPDGKLYATGSEDGTVKLWKSTEGPYGLWR</sequence>
<reference evidence="9" key="1">
    <citation type="submission" date="2020-01" db="EMBL/GenBank/DDBJ databases">
        <authorList>
            <consortium name="DOE Joint Genome Institute"/>
            <person name="Haridas S."/>
            <person name="Albert R."/>
            <person name="Binder M."/>
            <person name="Bloem J."/>
            <person name="Labutti K."/>
            <person name="Salamov A."/>
            <person name="Andreopoulos B."/>
            <person name="Baker S.E."/>
            <person name="Barry K."/>
            <person name="Bills G."/>
            <person name="Bluhm B.H."/>
            <person name="Cannon C."/>
            <person name="Castanera R."/>
            <person name="Culley D.E."/>
            <person name="Daum C."/>
            <person name="Ezra D."/>
            <person name="Gonzalez J.B."/>
            <person name="Henrissat B."/>
            <person name="Kuo A."/>
            <person name="Liang C."/>
            <person name="Lipzen A."/>
            <person name="Lutzoni F."/>
            <person name="Magnuson J."/>
            <person name="Mondo S."/>
            <person name="Nolan M."/>
            <person name="Ohm R."/>
            <person name="Pangilinan J."/>
            <person name="Park H.-J."/>
            <person name="Ramirez L."/>
            <person name="Alfaro M."/>
            <person name="Sun H."/>
            <person name="Tritt A."/>
            <person name="Yoshinaga Y."/>
            <person name="Zwiers L.-H."/>
            <person name="Turgeon B.G."/>
            <person name="Goodwin S.B."/>
            <person name="Spatafora J.W."/>
            <person name="Crous P.W."/>
            <person name="Grigoriev I.V."/>
        </authorList>
    </citation>
    <scope>NUCLEOTIDE SEQUENCE</scope>
    <source>
        <strain evidence="9">CBS 342.82</strain>
    </source>
</reference>
<dbReference type="Pfam" id="PF00400">
    <property type="entry name" value="WD40"/>
    <property type="match status" value="4"/>
</dbReference>
<keyword evidence="8" id="KW-1185">Reference proteome</keyword>
<reference evidence="9" key="3">
    <citation type="submission" date="2025-08" db="UniProtKB">
        <authorList>
            <consortium name="RefSeq"/>
        </authorList>
    </citation>
    <scope>IDENTIFICATION</scope>
    <source>
        <strain evidence="9">CBS 342.82</strain>
    </source>
</reference>
<dbReference type="InterPro" id="IPR015943">
    <property type="entry name" value="WD40/YVTN_repeat-like_dom_sf"/>
</dbReference>
<dbReference type="PANTHER" id="PTHR19877">
    <property type="entry name" value="EUKARYOTIC TRANSLATION INITIATION FACTOR 3 SUBUNIT I"/>
    <property type="match status" value="1"/>
</dbReference>
<feature type="repeat" description="WD" evidence="7">
    <location>
        <begin position="179"/>
        <end position="220"/>
    </location>
</feature>
<protein>
    <recommendedName>
        <fullName evidence="6">Serine-threonine kinase receptor-associated protein</fullName>
    </recommendedName>
</protein>
<evidence type="ECO:0000256" key="2">
    <source>
        <dbReference type="ARBA" id="ARBA00022664"/>
    </source>
</evidence>
<dbReference type="InterPro" id="IPR019775">
    <property type="entry name" value="WD40_repeat_CS"/>
</dbReference>
<evidence type="ECO:0000256" key="3">
    <source>
        <dbReference type="ARBA" id="ARBA00022737"/>
    </source>
</evidence>
<dbReference type="InterPro" id="IPR020472">
    <property type="entry name" value="WD40_PAC1"/>
</dbReference>
<dbReference type="PROSITE" id="PS00678">
    <property type="entry name" value="WD_REPEATS_1"/>
    <property type="match status" value="1"/>
</dbReference>
<dbReference type="PRINTS" id="PR00320">
    <property type="entry name" value="GPROTEINBRPT"/>
</dbReference>
<dbReference type="AlphaFoldDB" id="A0A6J3M3L5"/>
<keyword evidence="1 7" id="KW-0853">WD repeat</keyword>
<dbReference type="Proteomes" id="UP000504637">
    <property type="component" value="Unplaced"/>
</dbReference>
<gene>
    <name evidence="9" type="ORF">K489DRAFT_410780</name>
</gene>
<dbReference type="RefSeq" id="XP_033459529.1">
    <property type="nucleotide sequence ID" value="XM_033607738.1"/>
</dbReference>
<evidence type="ECO:0000256" key="5">
    <source>
        <dbReference type="ARBA" id="ARBA00038394"/>
    </source>
</evidence>
<dbReference type="GO" id="GO:0032797">
    <property type="term" value="C:SMN complex"/>
    <property type="evidence" value="ECO:0007669"/>
    <property type="project" value="TreeGrafter"/>
</dbReference>
<keyword evidence="2" id="KW-0507">mRNA processing</keyword>
<dbReference type="GeneID" id="54365537"/>
<dbReference type="Gene3D" id="2.130.10.10">
    <property type="entry name" value="YVTN repeat-like/Quinoprotein amine dehydrogenase"/>
    <property type="match status" value="2"/>
</dbReference>
<dbReference type="InterPro" id="IPR036322">
    <property type="entry name" value="WD40_repeat_dom_sf"/>
</dbReference>
<feature type="repeat" description="WD" evidence="7">
    <location>
        <begin position="75"/>
        <end position="116"/>
    </location>
</feature>
<comment type="similarity">
    <text evidence="5">Belongs to the WD repeat STRAP family.</text>
</comment>
<feature type="repeat" description="WD" evidence="7">
    <location>
        <begin position="309"/>
        <end position="341"/>
    </location>
</feature>
<dbReference type="GO" id="GO:0003723">
    <property type="term" value="F:RNA binding"/>
    <property type="evidence" value="ECO:0007669"/>
    <property type="project" value="TreeGrafter"/>
</dbReference>
<evidence type="ECO:0000256" key="4">
    <source>
        <dbReference type="ARBA" id="ARBA00023187"/>
    </source>
</evidence>
<accession>A0A6J3M3L5</accession>
<keyword evidence="4" id="KW-0508">mRNA splicing</keyword>
<evidence type="ECO:0000256" key="1">
    <source>
        <dbReference type="ARBA" id="ARBA00022574"/>
    </source>
</evidence>
<dbReference type="OrthoDB" id="408728at2759"/>
<organism evidence="9">
    <name type="scientific">Dissoconium aciculare CBS 342.82</name>
    <dbReference type="NCBI Taxonomy" id="1314786"/>
    <lineage>
        <taxon>Eukaryota</taxon>
        <taxon>Fungi</taxon>
        <taxon>Dikarya</taxon>
        <taxon>Ascomycota</taxon>
        <taxon>Pezizomycotina</taxon>
        <taxon>Dothideomycetes</taxon>
        <taxon>Dothideomycetidae</taxon>
        <taxon>Mycosphaerellales</taxon>
        <taxon>Dissoconiaceae</taxon>
        <taxon>Dissoconium</taxon>
    </lineage>
</organism>
<dbReference type="PROSITE" id="PS50294">
    <property type="entry name" value="WD_REPEATS_REGION"/>
    <property type="match status" value="3"/>
</dbReference>
<name>A0A6J3M3L5_9PEZI</name>
<dbReference type="PANTHER" id="PTHR19877:SF13">
    <property type="entry name" value="SERINE-THREONINE KINASE RECEPTOR-ASSOCIATED PROTEIN"/>
    <property type="match status" value="1"/>
</dbReference>
<dbReference type="GO" id="GO:0000387">
    <property type="term" value="P:spliceosomal snRNP assembly"/>
    <property type="evidence" value="ECO:0007669"/>
    <property type="project" value="TreeGrafter"/>
</dbReference>
<dbReference type="SUPFAM" id="SSF50978">
    <property type="entry name" value="WD40 repeat-like"/>
    <property type="match status" value="1"/>
</dbReference>
<evidence type="ECO:0000256" key="7">
    <source>
        <dbReference type="PROSITE-ProRule" id="PRU00221"/>
    </source>
</evidence>
<reference evidence="9" key="2">
    <citation type="submission" date="2020-04" db="EMBL/GenBank/DDBJ databases">
        <authorList>
            <consortium name="NCBI Genome Project"/>
        </authorList>
    </citation>
    <scope>NUCLEOTIDE SEQUENCE</scope>
    <source>
        <strain evidence="9">CBS 342.82</strain>
    </source>
</reference>
<dbReference type="SMART" id="SM00320">
    <property type="entry name" value="WD40"/>
    <property type="match status" value="6"/>
</dbReference>
<evidence type="ECO:0000313" key="8">
    <source>
        <dbReference type="Proteomes" id="UP000504637"/>
    </source>
</evidence>